<dbReference type="SUPFAM" id="SSF81383">
    <property type="entry name" value="F-box domain"/>
    <property type="match status" value="1"/>
</dbReference>
<dbReference type="Proteomes" id="UP000015241">
    <property type="component" value="Unassembled WGS sequence"/>
</dbReference>
<feature type="compositionally biased region" description="Polar residues" evidence="1">
    <location>
        <begin position="468"/>
        <end position="480"/>
    </location>
</feature>
<evidence type="ECO:0000256" key="1">
    <source>
        <dbReference type="SAM" id="MobiDB-lite"/>
    </source>
</evidence>
<dbReference type="HOGENOM" id="CLU_036316_0_1_1"/>
<dbReference type="AlphaFoldDB" id="S8E7W6"/>
<dbReference type="EMBL" id="KE504157">
    <property type="protein sequence ID" value="EPS99448.1"/>
    <property type="molecule type" value="Genomic_DNA"/>
</dbReference>
<accession>S8E7W6</accession>
<dbReference type="InParanoid" id="S8E7W6"/>
<dbReference type="STRING" id="743788.S8E7W6"/>
<name>S8E7W6_FOMSC</name>
<dbReference type="InterPro" id="IPR036047">
    <property type="entry name" value="F-box-like_dom_sf"/>
</dbReference>
<evidence type="ECO:0000313" key="3">
    <source>
        <dbReference type="Proteomes" id="UP000015241"/>
    </source>
</evidence>
<keyword evidence="3" id="KW-1185">Reference proteome</keyword>
<reference evidence="2 3" key="1">
    <citation type="journal article" date="2012" name="Science">
        <title>The Paleozoic origin of enzymatic lignin decomposition reconstructed from 31 fungal genomes.</title>
        <authorList>
            <person name="Floudas D."/>
            <person name="Binder M."/>
            <person name="Riley R."/>
            <person name="Barry K."/>
            <person name="Blanchette R.A."/>
            <person name="Henrissat B."/>
            <person name="Martinez A.T."/>
            <person name="Otillar R."/>
            <person name="Spatafora J.W."/>
            <person name="Yadav J.S."/>
            <person name="Aerts A."/>
            <person name="Benoit I."/>
            <person name="Boyd A."/>
            <person name="Carlson A."/>
            <person name="Copeland A."/>
            <person name="Coutinho P.M."/>
            <person name="de Vries R.P."/>
            <person name="Ferreira P."/>
            <person name="Findley K."/>
            <person name="Foster B."/>
            <person name="Gaskell J."/>
            <person name="Glotzer D."/>
            <person name="Gorecki P."/>
            <person name="Heitman J."/>
            <person name="Hesse C."/>
            <person name="Hori C."/>
            <person name="Igarashi K."/>
            <person name="Jurgens J.A."/>
            <person name="Kallen N."/>
            <person name="Kersten P."/>
            <person name="Kohler A."/>
            <person name="Kuees U."/>
            <person name="Kumar T.K.A."/>
            <person name="Kuo A."/>
            <person name="LaButti K."/>
            <person name="Larrondo L.F."/>
            <person name="Lindquist E."/>
            <person name="Ling A."/>
            <person name="Lombard V."/>
            <person name="Lucas S."/>
            <person name="Lundell T."/>
            <person name="Martin R."/>
            <person name="McLaughlin D.J."/>
            <person name="Morgenstern I."/>
            <person name="Morin E."/>
            <person name="Murat C."/>
            <person name="Nagy L.G."/>
            <person name="Nolan M."/>
            <person name="Ohm R.A."/>
            <person name="Patyshakuliyeva A."/>
            <person name="Rokas A."/>
            <person name="Ruiz-Duenas F.J."/>
            <person name="Sabat G."/>
            <person name="Salamov A."/>
            <person name="Samejima M."/>
            <person name="Schmutz J."/>
            <person name="Slot J.C."/>
            <person name="St John F."/>
            <person name="Stenlid J."/>
            <person name="Sun H."/>
            <person name="Sun S."/>
            <person name="Syed K."/>
            <person name="Tsang A."/>
            <person name="Wiebenga A."/>
            <person name="Young D."/>
            <person name="Pisabarro A."/>
            <person name="Eastwood D.C."/>
            <person name="Martin F."/>
            <person name="Cullen D."/>
            <person name="Grigoriev I.V."/>
            <person name="Hibbett D.S."/>
        </authorList>
    </citation>
    <scope>NUCLEOTIDE SEQUENCE</scope>
    <source>
        <strain evidence="3">FP-58527</strain>
    </source>
</reference>
<organism evidence="2 3">
    <name type="scientific">Fomitopsis schrenkii</name>
    <name type="common">Brown rot fungus</name>
    <dbReference type="NCBI Taxonomy" id="2126942"/>
    <lineage>
        <taxon>Eukaryota</taxon>
        <taxon>Fungi</taxon>
        <taxon>Dikarya</taxon>
        <taxon>Basidiomycota</taxon>
        <taxon>Agaricomycotina</taxon>
        <taxon>Agaricomycetes</taxon>
        <taxon>Polyporales</taxon>
        <taxon>Fomitopsis</taxon>
    </lineage>
</organism>
<dbReference type="OrthoDB" id="2736594at2759"/>
<sequence length="497" mass="55654">MEHASQILPKLPIEVWERVMDHLWEDYPELLACSLVCTAWRPRSRFHLLSRALLQSRADVYRLSRNLKSLNGLRDQIHTLIIRGDRTETTRKPIPYLGTLATVLAGNPPHAEELGLWHACWRDIPDDTFLHLTTFVTVTKLTLAWVTFPNVLTFGRLVFALPSLETLACRDVSFEKKGPPATFHHQPTQIIDFDMLCGTPMDDVIDFVVETGYVAHGLEELHVAWWDPAPLLKELKALRVKSILQAASDSLLLFDIRLGGITLDPAETSNAIDELDLSRNTKLTELRLTLHNSKGSPEHTPVHPCTWLHALLTTITSKELAYLTIEFDVRDLDRGGDHDAALDIIAQLLTPEVASAIDALFAGEQFQGLESVYLGVFCARQGVLVDEEAWARVVRGRFPALNVRGILHTSSSVSISRLHLANHTSRVEPSKQTMAPYMKAAQRKQRTAANVDNERRLRIAKTSKEPPSITQPHPTPNDTASMVSCTPYLLVLATLRS</sequence>
<dbReference type="CDD" id="cd09917">
    <property type="entry name" value="F-box_SF"/>
    <property type="match status" value="1"/>
</dbReference>
<protein>
    <recommendedName>
        <fullName evidence="4">F-box domain-containing protein</fullName>
    </recommendedName>
</protein>
<evidence type="ECO:0000313" key="2">
    <source>
        <dbReference type="EMBL" id="EPS99448.1"/>
    </source>
</evidence>
<gene>
    <name evidence="2" type="ORF">FOMPIDRAFT_115409</name>
</gene>
<feature type="region of interest" description="Disordered" evidence="1">
    <location>
        <begin position="460"/>
        <end position="480"/>
    </location>
</feature>
<proteinExistence type="predicted"/>
<evidence type="ECO:0008006" key="4">
    <source>
        <dbReference type="Google" id="ProtNLM"/>
    </source>
</evidence>